<dbReference type="InterPro" id="IPR002509">
    <property type="entry name" value="NODB_dom"/>
</dbReference>
<dbReference type="CDD" id="cd10918">
    <property type="entry name" value="CE4_NodB_like_5s_6s"/>
    <property type="match status" value="1"/>
</dbReference>
<dbReference type="AlphaFoldDB" id="A0A382M509"/>
<dbReference type="Pfam" id="PF01522">
    <property type="entry name" value="Polysacc_deac_1"/>
    <property type="match status" value="1"/>
</dbReference>
<proteinExistence type="predicted"/>
<evidence type="ECO:0000313" key="4">
    <source>
        <dbReference type="EMBL" id="SVC43989.1"/>
    </source>
</evidence>
<dbReference type="SUPFAM" id="SSF88713">
    <property type="entry name" value="Glycoside hydrolase/deacetylase"/>
    <property type="match status" value="1"/>
</dbReference>
<dbReference type="PANTHER" id="PTHR34216:SF3">
    <property type="entry name" value="POLY-BETA-1,6-N-ACETYL-D-GLUCOSAMINE N-DEACETYLASE"/>
    <property type="match status" value="1"/>
</dbReference>
<evidence type="ECO:0000259" key="3">
    <source>
        <dbReference type="Pfam" id="PF01522"/>
    </source>
</evidence>
<protein>
    <recommendedName>
        <fullName evidence="3">NodB homology domain-containing protein</fullName>
    </recommendedName>
</protein>
<name>A0A382M509_9ZZZZ</name>
<dbReference type="Gene3D" id="3.20.20.370">
    <property type="entry name" value="Glycoside hydrolase/deacetylase"/>
    <property type="match status" value="1"/>
</dbReference>
<organism evidence="4">
    <name type="scientific">marine metagenome</name>
    <dbReference type="NCBI Taxonomy" id="408172"/>
    <lineage>
        <taxon>unclassified sequences</taxon>
        <taxon>metagenomes</taxon>
        <taxon>ecological metagenomes</taxon>
    </lineage>
</organism>
<keyword evidence="2" id="KW-0732">Signal</keyword>
<dbReference type="PANTHER" id="PTHR34216">
    <property type="match status" value="1"/>
</dbReference>
<gene>
    <name evidence="4" type="ORF">METZ01_LOCUS296843</name>
</gene>
<dbReference type="EMBL" id="UINC01091319">
    <property type="protein sequence ID" value="SVC43989.1"/>
    <property type="molecule type" value="Genomic_DNA"/>
</dbReference>
<dbReference type="GO" id="GO:0005576">
    <property type="term" value="C:extracellular region"/>
    <property type="evidence" value="ECO:0007669"/>
    <property type="project" value="UniProtKB-SubCell"/>
</dbReference>
<evidence type="ECO:0000256" key="1">
    <source>
        <dbReference type="ARBA" id="ARBA00004613"/>
    </source>
</evidence>
<accession>A0A382M509</accession>
<dbReference type="GO" id="GO:0005975">
    <property type="term" value="P:carbohydrate metabolic process"/>
    <property type="evidence" value="ECO:0007669"/>
    <property type="project" value="InterPro"/>
</dbReference>
<sequence>MLILVFGTVGPLHPRCRKGLKGLTVFVFHDVTSRPSLFSQHLGMATDPELFRHQLKWIKRDFTVVNPRNLGNEGLPPRPAILTFDDGFADFRSTALPILEEFEMPAVVFLNMDVSEGSPNAVALRTWKSPDSLNPNLGQNSTPHGYQRKLGEIATLELKGDLLRYQGDYLGPVDLKALQDHPLVSIANHLDNHWSVPDLDLPEFERALLDNQQRLEAFENSLRWYAHPHGIGTATTHHRAGELGFTRVFTGGGKLNPNPSSPVLDRVDIDRTIGSRIAFRWRLTFRTLFPRRNS</sequence>
<dbReference type="InterPro" id="IPR011330">
    <property type="entry name" value="Glyco_hydro/deAcase_b/a-brl"/>
</dbReference>
<reference evidence="4" key="1">
    <citation type="submission" date="2018-05" db="EMBL/GenBank/DDBJ databases">
        <authorList>
            <person name="Lanie J.A."/>
            <person name="Ng W.-L."/>
            <person name="Kazmierczak K.M."/>
            <person name="Andrzejewski T.M."/>
            <person name="Davidsen T.M."/>
            <person name="Wayne K.J."/>
            <person name="Tettelin H."/>
            <person name="Glass J.I."/>
            <person name="Rusch D."/>
            <person name="Podicherti R."/>
            <person name="Tsui H.-C.T."/>
            <person name="Winkler M.E."/>
        </authorList>
    </citation>
    <scope>NUCLEOTIDE SEQUENCE</scope>
</reference>
<dbReference type="InterPro" id="IPR051398">
    <property type="entry name" value="Polysacch_Deacetylase"/>
</dbReference>
<dbReference type="GO" id="GO:0016810">
    <property type="term" value="F:hydrolase activity, acting on carbon-nitrogen (but not peptide) bonds"/>
    <property type="evidence" value="ECO:0007669"/>
    <property type="project" value="InterPro"/>
</dbReference>
<evidence type="ECO:0000256" key="2">
    <source>
        <dbReference type="ARBA" id="ARBA00022729"/>
    </source>
</evidence>
<feature type="domain" description="NodB homology" evidence="3">
    <location>
        <begin position="76"/>
        <end position="247"/>
    </location>
</feature>
<comment type="subcellular location">
    <subcellularLocation>
        <location evidence="1">Secreted</location>
    </subcellularLocation>
</comment>